<feature type="compositionally biased region" description="Polar residues" evidence="1">
    <location>
        <begin position="16"/>
        <end position="34"/>
    </location>
</feature>
<feature type="region of interest" description="Disordered" evidence="1">
    <location>
        <begin position="1"/>
        <end position="34"/>
    </location>
</feature>
<organism evidence="2 3">
    <name type="scientific">Clarias magur</name>
    <name type="common">Asian catfish</name>
    <name type="synonym">Macropteronotus magur</name>
    <dbReference type="NCBI Taxonomy" id="1594786"/>
    <lineage>
        <taxon>Eukaryota</taxon>
        <taxon>Metazoa</taxon>
        <taxon>Chordata</taxon>
        <taxon>Craniata</taxon>
        <taxon>Vertebrata</taxon>
        <taxon>Euteleostomi</taxon>
        <taxon>Actinopterygii</taxon>
        <taxon>Neopterygii</taxon>
        <taxon>Teleostei</taxon>
        <taxon>Ostariophysi</taxon>
        <taxon>Siluriformes</taxon>
        <taxon>Clariidae</taxon>
        <taxon>Clarias</taxon>
    </lineage>
</organism>
<dbReference type="Proteomes" id="UP000727407">
    <property type="component" value="Unassembled WGS sequence"/>
</dbReference>
<gene>
    <name evidence="2" type="primary">gpr61</name>
    <name evidence="2" type="ORF">DAT39_006951</name>
</gene>
<evidence type="ECO:0000313" key="2">
    <source>
        <dbReference type="EMBL" id="KAF5903317.1"/>
    </source>
</evidence>
<protein>
    <submittedName>
        <fullName evidence="2">G-protein coupled receptor 61</fullName>
    </submittedName>
</protein>
<reference evidence="2" key="1">
    <citation type="submission" date="2020-07" db="EMBL/GenBank/DDBJ databases">
        <title>Clarias magur genome sequencing, assembly and annotation.</title>
        <authorList>
            <person name="Kushwaha B."/>
            <person name="Kumar R."/>
            <person name="Das P."/>
            <person name="Joshi C.G."/>
            <person name="Kumar D."/>
            <person name="Nagpure N.S."/>
            <person name="Pandey M."/>
            <person name="Agarwal S."/>
            <person name="Srivastava S."/>
            <person name="Singh M."/>
            <person name="Sahoo L."/>
            <person name="Jayasankar P."/>
            <person name="Meher P.K."/>
            <person name="Koringa P.G."/>
            <person name="Iquebal M.A."/>
            <person name="Das S.P."/>
            <person name="Bit A."/>
            <person name="Patnaik S."/>
            <person name="Patel N."/>
            <person name="Shah T.M."/>
            <person name="Hinsu A."/>
            <person name="Jena J.K."/>
        </authorList>
    </citation>
    <scope>NUCLEOTIDE SEQUENCE</scope>
    <source>
        <strain evidence="2">CIFAMagur01</strain>
        <tissue evidence="2">Testis</tissue>
    </source>
</reference>
<dbReference type="AlphaFoldDB" id="A0A8J4X3I8"/>
<name>A0A8J4X3I8_CLAMG</name>
<evidence type="ECO:0000313" key="3">
    <source>
        <dbReference type="Proteomes" id="UP000727407"/>
    </source>
</evidence>
<dbReference type="EMBL" id="QNUK01000075">
    <property type="protein sequence ID" value="KAF5903317.1"/>
    <property type="molecule type" value="Genomic_DNA"/>
</dbReference>
<accession>A0A8J4X3I8</accession>
<evidence type="ECO:0000256" key="1">
    <source>
        <dbReference type="SAM" id="MobiDB-lite"/>
    </source>
</evidence>
<sequence length="84" mass="9268">MNPGNESWDTRPKNCEGQQPPATQGQRSEETSSAAGILSQAFQQAIIIFICSKKNISIMIKVQICHVGHSLYINDKPQVNTHAM</sequence>
<proteinExistence type="predicted"/>
<keyword evidence="2" id="KW-0675">Receptor</keyword>
<comment type="caution">
    <text evidence="2">The sequence shown here is derived from an EMBL/GenBank/DDBJ whole genome shotgun (WGS) entry which is preliminary data.</text>
</comment>
<keyword evidence="3" id="KW-1185">Reference proteome</keyword>